<comment type="caution">
    <text evidence="1">The sequence shown here is derived from an EMBL/GenBank/DDBJ whole genome shotgun (WGS) entry which is preliminary data.</text>
</comment>
<dbReference type="Proteomes" id="UP000789359">
    <property type="component" value="Unassembled WGS sequence"/>
</dbReference>
<gene>
    <name evidence="1" type="ORF">LMG8286_00559</name>
</gene>
<keyword evidence="2" id="KW-1185">Reference proteome</keyword>
<organism evidence="1 2">
    <name type="scientific">Campylobacter suis</name>
    <dbReference type="NCBI Taxonomy" id="2790657"/>
    <lineage>
        <taxon>Bacteria</taxon>
        <taxon>Pseudomonadati</taxon>
        <taxon>Campylobacterota</taxon>
        <taxon>Epsilonproteobacteria</taxon>
        <taxon>Campylobacterales</taxon>
        <taxon>Campylobacteraceae</taxon>
        <taxon>Campylobacter</taxon>
    </lineage>
</organism>
<reference evidence="1 2" key="1">
    <citation type="submission" date="2020-11" db="EMBL/GenBank/DDBJ databases">
        <authorList>
            <person name="Peeters C."/>
        </authorList>
    </citation>
    <scope>NUCLEOTIDE SEQUENCE [LARGE SCALE GENOMIC DNA]</scope>
    <source>
        <strain evidence="1 2">LMG 8286</strain>
    </source>
</reference>
<proteinExistence type="predicted"/>
<dbReference type="InterPro" id="IPR009367">
    <property type="entry name" value="Elm1-like"/>
</dbReference>
<protein>
    <recommendedName>
        <fullName evidence="3">Mitochondrial fission ELM1 family protein</fullName>
    </recommendedName>
</protein>
<dbReference type="Pfam" id="PF06258">
    <property type="entry name" value="Mito_fiss_Elm1"/>
    <property type="match status" value="1"/>
</dbReference>
<name>A0ABN7K2R8_9BACT</name>
<sequence length="296" mass="33959">MKKVLVISDKRSGHESQSIAFCKLMGYEYTVLEIEFACKFLKFLSYLLDFLKIYLPIFSKKKMSLTGFDIVISCGSGTYYANKFYAKKLEIKNIALMLPKGFRNDFSLVFNTFHDKSGEENVINLPVNLNFIDNKIYYTPKGKAIGFLIGGDNKIFKMDADIIRVIKELKSRFSDYEIMLTTSNRTPKNIVKELEKEGFKYFIDPCKNPINPIGNFMQSCEFVFITQDSVSMVSEAVCTPGASVVILELSNNKDSKFDLFINNLKRLGLVQIYTKNCELKITKKLNLKEILQEIKL</sequence>
<evidence type="ECO:0000313" key="2">
    <source>
        <dbReference type="Proteomes" id="UP000789359"/>
    </source>
</evidence>
<evidence type="ECO:0000313" key="1">
    <source>
        <dbReference type="EMBL" id="CAD7286831.1"/>
    </source>
</evidence>
<dbReference type="EMBL" id="CAJHOE010000001">
    <property type="protein sequence ID" value="CAD7286831.1"/>
    <property type="molecule type" value="Genomic_DNA"/>
</dbReference>
<evidence type="ECO:0008006" key="3">
    <source>
        <dbReference type="Google" id="ProtNLM"/>
    </source>
</evidence>
<dbReference type="RefSeq" id="WP_230056341.1">
    <property type="nucleotide sequence ID" value="NZ_CAJHOE010000001.1"/>
</dbReference>
<accession>A0ABN7K2R8</accession>